<evidence type="ECO:0000313" key="2">
    <source>
        <dbReference type="EMBL" id="MEF3318229.1"/>
    </source>
</evidence>
<evidence type="ECO:0000313" key="3">
    <source>
        <dbReference type="Proteomes" id="UP001328425"/>
    </source>
</evidence>
<reference evidence="2 3" key="1">
    <citation type="submission" date="2022-11" db="EMBL/GenBank/DDBJ databases">
        <title>The First Case of Preauricular Fistular Abscess Caused by Peptoniphilus grossensis.</title>
        <authorList>
            <person name="Byun J.-H."/>
        </authorList>
    </citation>
    <scope>NUCLEOTIDE SEQUENCE [LARGE SCALE GENOMIC DNA]</scope>
    <source>
        <strain evidence="2 3">GYB008</strain>
    </source>
</reference>
<name>A0ABU7XB52_9FIRM</name>
<keyword evidence="3" id="KW-1185">Reference proteome</keyword>
<comment type="caution">
    <text evidence="2">The sequence shown here is derived from an EMBL/GenBank/DDBJ whole genome shotgun (WGS) entry which is preliminary data.</text>
</comment>
<dbReference type="EMBL" id="JARBCY010000040">
    <property type="protein sequence ID" value="MEF3318229.1"/>
    <property type="molecule type" value="Genomic_DNA"/>
</dbReference>
<dbReference type="RefSeq" id="WP_332087354.1">
    <property type="nucleotide sequence ID" value="NZ_JARBCY010000040.1"/>
</dbReference>
<accession>A0ABU7XB52</accession>
<gene>
    <name evidence="2" type="ORF">PV361_05905</name>
</gene>
<evidence type="ECO:0000259" key="1">
    <source>
        <dbReference type="Pfam" id="PF07872"/>
    </source>
</evidence>
<sequence>MAVNVNDKLVMLRTVTSSTGPDGKTKKRNITVRNINSNATNDSLYALSKGFETLVDGSLASSSKITEEVFEEQA</sequence>
<protein>
    <recommendedName>
        <fullName evidence="1">DUF1659 domain-containing protein</fullName>
    </recommendedName>
</protein>
<dbReference type="Pfam" id="PF07872">
    <property type="entry name" value="DUF1659"/>
    <property type="match status" value="1"/>
</dbReference>
<proteinExistence type="predicted"/>
<dbReference type="Proteomes" id="UP001328425">
    <property type="component" value="Unassembled WGS sequence"/>
</dbReference>
<organism evidence="2 3">
    <name type="scientific">Peptoniphilus grossensis</name>
    <dbReference type="NCBI Taxonomy" id="1465756"/>
    <lineage>
        <taxon>Bacteria</taxon>
        <taxon>Bacillati</taxon>
        <taxon>Bacillota</taxon>
        <taxon>Tissierellia</taxon>
        <taxon>Tissierellales</taxon>
        <taxon>Peptoniphilaceae</taxon>
        <taxon>Peptoniphilus</taxon>
    </lineage>
</organism>
<feature type="domain" description="DUF1659" evidence="1">
    <location>
        <begin position="18"/>
        <end position="68"/>
    </location>
</feature>
<dbReference type="InterPro" id="IPR012454">
    <property type="entry name" value="DUF1659"/>
</dbReference>